<protein>
    <submittedName>
        <fullName evidence="2">Uncharacterized protein</fullName>
    </submittedName>
</protein>
<proteinExistence type="predicted"/>
<evidence type="ECO:0000313" key="2">
    <source>
        <dbReference type="EMBL" id="EOY31137.1"/>
    </source>
</evidence>
<keyword evidence="3" id="KW-1185">Reference proteome</keyword>
<sequence length="73" mass="8113">MRGSRDGGPPPQPRGSGKAHETDGQGGATRTRRCMMQPTFEQAIRLAPSFGWSWIETHTIHEFHLPPTPWSST</sequence>
<gene>
    <name evidence="2" type="ORF">TCM_038130</name>
</gene>
<accession>A0A061GPS0</accession>
<dbReference type="Proteomes" id="UP000026915">
    <property type="component" value="Chromosome 9"/>
</dbReference>
<dbReference type="EMBL" id="CM001887">
    <property type="protein sequence ID" value="EOY31137.1"/>
    <property type="molecule type" value="Genomic_DNA"/>
</dbReference>
<dbReference type="InParanoid" id="A0A061GPS0"/>
<dbReference type="Gramene" id="EOY31137">
    <property type="protein sequence ID" value="EOY31137"/>
    <property type="gene ID" value="TCM_038130"/>
</dbReference>
<organism evidence="2 3">
    <name type="scientific">Theobroma cacao</name>
    <name type="common">Cacao</name>
    <name type="synonym">Cocoa</name>
    <dbReference type="NCBI Taxonomy" id="3641"/>
    <lineage>
        <taxon>Eukaryota</taxon>
        <taxon>Viridiplantae</taxon>
        <taxon>Streptophyta</taxon>
        <taxon>Embryophyta</taxon>
        <taxon>Tracheophyta</taxon>
        <taxon>Spermatophyta</taxon>
        <taxon>Magnoliopsida</taxon>
        <taxon>eudicotyledons</taxon>
        <taxon>Gunneridae</taxon>
        <taxon>Pentapetalae</taxon>
        <taxon>rosids</taxon>
        <taxon>malvids</taxon>
        <taxon>Malvales</taxon>
        <taxon>Malvaceae</taxon>
        <taxon>Byttnerioideae</taxon>
        <taxon>Theobroma</taxon>
    </lineage>
</organism>
<evidence type="ECO:0000256" key="1">
    <source>
        <dbReference type="SAM" id="MobiDB-lite"/>
    </source>
</evidence>
<feature type="region of interest" description="Disordered" evidence="1">
    <location>
        <begin position="1"/>
        <end position="33"/>
    </location>
</feature>
<dbReference type="HOGENOM" id="CLU_2709863_0_0_1"/>
<name>A0A061GPS0_THECC</name>
<evidence type="ECO:0000313" key="3">
    <source>
        <dbReference type="Proteomes" id="UP000026915"/>
    </source>
</evidence>
<dbReference type="AlphaFoldDB" id="A0A061GPS0"/>
<reference evidence="2 3" key="1">
    <citation type="journal article" date="2013" name="Genome Biol.">
        <title>The genome sequence of the most widely cultivated cacao type and its use to identify candidate genes regulating pod color.</title>
        <authorList>
            <person name="Motamayor J.C."/>
            <person name="Mockaitis K."/>
            <person name="Schmutz J."/>
            <person name="Haiminen N."/>
            <person name="Iii D.L."/>
            <person name="Cornejo O."/>
            <person name="Findley S.D."/>
            <person name="Zheng P."/>
            <person name="Utro F."/>
            <person name="Royaert S."/>
            <person name="Saski C."/>
            <person name="Jenkins J."/>
            <person name="Podicheti R."/>
            <person name="Zhao M."/>
            <person name="Scheffler B.E."/>
            <person name="Stack J.C."/>
            <person name="Feltus F.A."/>
            <person name="Mustiga G.M."/>
            <person name="Amores F."/>
            <person name="Phillips W."/>
            <person name="Marelli J.P."/>
            <person name="May G.D."/>
            <person name="Shapiro H."/>
            <person name="Ma J."/>
            <person name="Bustamante C.D."/>
            <person name="Schnell R.J."/>
            <person name="Main D."/>
            <person name="Gilbert D."/>
            <person name="Parida L."/>
            <person name="Kuhn D.N."/>
        </authorList>
    </citation>
    <scope>NUCLEOTIDE SEQUENCE [LARGE SCALE GENOMIC DNA]</scope>
    <source>
        <strain evidence="3">cv. Matina 1-6</strain>
    </source>
</reference>